<feature type="region of interest" description="Disordered" evidence="1">
    <location>
        <begin position="243"/>
        <end position="387"/>
    </location>
</feature>
<name>A0A3L6PAN0_PANMI</name>
<feature type="compositionally biased region" description="Basic and acidic residues" evidence="1">
    <location>
        <begin position="7"/>
        <end position="27"/>
    </location>
</feature>
<protein>
    <recommendedName>
        <fullName evidence="4">DUF4283 domain-containing protein</fullName>
    </recommendedName>
</protein>
<accession>A0A3L6PAN0</accession>
<evidence type="ECO:0000256" key="1">
    <source>
        <dbReference type="SAM" id="MobiDB-lite"/>
    </source>
</evidence>
<dbReference type="AlphaFoldDB" id="A0A3L6PAN0"/>
<evidence type="ECO:0000313" key="2">
    <source>
        <dbReference type="EMBL" id="RLM54513.1"/>
    </source>
</evidence>
<evidence type="ECO:0000313" key="3">
    <source>
        <dbReference type="Proteomes" id="UP000275267"/>
    </source>
</evidence>
<feature type="compositionally biased region" description="Basic residues" evidence="1">
    <location>
        <begin position="338"/>
        <end position="350"/>
    </location>
</feature>
<feature type="region of interest" description="Disordered" evidence="1">
    <location>
        <begin position="42"/>
        <end position="66"/>
    </location>
</feature>
<gene>
    <name evidence="2" type="ORF">C2845_PM10G11400</name>
</gene>
<sequence length="387" mass="42432">MGMQEQQKIEGERERSPKQEYPRRSDPIEAAEGMMKRMQLSEAEKKGFKIGGGGPPRAKPSGPQGVSKVLAEKSASAEGLAHALGKIWCPIKGVGQEAHLGWDDGPWMFGKDFVVMVEYDETKVLEEMEFFSILIWPRAMKMPLGEMNKVTGVAIGREDGEFLEMEVEDDGTIVEQFLRIKGTLTRCVTSSLRRTRFSNIVGVCGLSRRRGDGKRDEVIGLLVEELLGHDVLVELEVQAVGEEEVGDDQEATPLLGGGRRGECMAKPQKVARDEKEVTSPLNLTASPKGGSSAKRALFRVEKGVGKEKEKEVEEAREVAQSTDMEVLEGGNEKGAGKEKRKKVGTYKKVSRASVGNAAASAKSARRKMGGDDDREVRQKEGEKVEGR</sequence>
<proteinExistence type="predicted"/>
<organism evidence="2 3">
    <name type="scientific">Panicum miliaceum</name>
    <name type="common">Proso millet</name>
    <name type="synonym">Broomcorn millet</name>
    <dbReference type="NCBI Taxonomy" id="4540"/>
    <lineage>
        <taxon>Eukaryota</taxon>
        <taxon>Viridiplantae</taxon>
        <taxon>Streptophyta</taxon>
        <taxon>Embryophyta</taxon>
        <taxon>Tracheophyta</taxon>
        <taxon>Spermatophyta</taxon>
        <taxon>Magnoliopsida</taxon>
        <taxon>Liliopsida</taxon>
        <taxon>Poales</taxon>
        <taxon>Poaceae</taxon>
        <taxon>PACMAD clade</taxon>
        <taxon>Panicoideae</taxon>
        <taxon>Panicodae</taxon>
        <taxon>Paniceae</taxon>
        <taxon>Panicinae</taxon>
        <taxon>Panicum</taxon>
        <taxon>Panicum sect. Panicum</taxon>
    </lineage>
</organism>
<dbReference type="EMBL" id="PQIB02000018">
    <property type="protein sequence ID" value="RLM54513.1"/>
    <property type="molecule type" value="Genomic_DNA"/>
</dbReference>
<keyword evidence="3" id="KW-1185">Reference proteome</keyword>
<feature type="compositionally biased region" description="Basic and acidic residues" evidence="1">
    <location>
        <begin position="298"/>
        <end position="317"/>
    </location>
</feature>
<evidence type="ECO:0008006" key="4">
    <source>
        <dbReference type="Google" id="ProtNLM"/>
    </source>
</evidence>
<feature type="region of interest" description="Disordered" evidence="1">
    <location>
        <begin position="1"/>
        <end position="30"/>
    </location>
</feature>
<feature type="compositionally biased region" description="Basic and acidic residues" evidence="1">
    <location>
        <begin position="368"/>
        <end position="387"/>
    </location>
</feature>
<reference evidence="3" key="1">
    <citation type="journal article" date="2019" name="Nat. Commun.">
        <title>The genome of broomcorn millet.</title>
        <authorList>
            <person name="Zou C."/>
            <person name="Miki D."/>
            <person name="Li D."/>
            <person name="Tang Q."/>
            <person name="Xiao L."/>
            <person name="Rajput S."/>
            <person name="Deng P."/>
            <person name="Jia W."/>
            <person name="Huang R."/>
            <person name="Zhang M."/>
            <person name="Sun Y."/>
            <person name="Hu J."/>
            <person name="Fu X."/>
            <person name="Schnable P.S."/>
            <person name="Li F."/>
            <person name="Zhang H."/>
            <person name="Feng B."/>
            <person name="Zhu X."/>
            <person name="Liu R."/>
            <person name="Schnable J.C."/>
            <person name="Zhu J.-K."/>
            <person name="Zhang H."/>
        </authorList>
    </citation>
    <scope>NUCLEOTIDE SEQUENCE [LARGE SCALE GENOMIC DNA]</scope>
</reference>
<comment type="caution">
    <text evidence="2">The sequence shown here is derived from an EMBL/GenBank/DDBJ whole genome shotgun (WGS) entry which is preliminary data.</text>
</comment>
<dbReference type="STRING" id="4540.A0A3L6PAN0"/>
<dbReference type="Proteomes" id="UP000275267">
    <property type="component" value="Unassembled WGS sequence"/>
</dbReference>